<sequence>MFELNKGIAAHLAWKKSLLIQVNRYQAWLEHNQLFSTDIASQLSSCRKTLSSNNVTLAFVGEFSRGKTELINALLFSGLGNRLLPSRAGRTTMCPTEIFFNPSRPQSLRLLPVETRLCDKSIQQLQNDRTVWHEVKLESGDAVEISQVLDSIAHTKQVSRSDAIKLGFNPEHLDLCPDNPNKVSIPAWRHAMINIQHPLLQQGLRILDTPGFNALGSEPELTMSMLPSADVIVYLLSADTGVTASDKQVWDDYIRQIHGQRPSNLFAVLNKVDSLYDDLIPNEQITAMIEDIRQTTARQLDIPVNDVLPMSARKALQGRVQDSPEVLEQSGIMALEQLLAQELVGRQQALISQHIVKPLHAQLENSRLALQKRLKEMTAQQWRMSSSHKNNLYMISELTTRTRELHTQHHHRLLSIKSSQRLIKRQGEALSSACRPQVFRNRLMKVESQMNASLTTAGMNHAIIKFFHLIHDDIYTLGTEARLANRLISSIYERHRSLSKDNPLEPKPFTTHEYINELDTIRRRANSFRKRFSTVMSSQSNVARRFLNTIAMEVAMLNDRMARDAREWADNALRPLTQNAFEQKQYIEQQLIQIRALTLNDSSREHLMGKLDGFIQETELQLAQVDNLIKEVRRPSPASRIGNVIHLHTGAAIA</sequence>
<dbReference type="InterPro" id="IPR027417">
    <property type="entry name" value="P-loop_NTPase"/>
</dbReference>
<dbReference type="PANTHER" id="PTHR43681:SF1">
    <property type="entry name" value="SARCALUMENIN"/>
    <property type="match status" value="1"/>
</dbReference>
<proteinExistence type="predicted"/>
<dbReference type="AlphaFoldDB" id="A0A1X7ALN3"/>
<dbReference type="SUPFAM" id="SSF52540">
    <property type="entry name" value="P-loop containing nucleoside triphosphate hydrolases"/>
    <property type="match status" value="1"/>
</dbReference>
<dbReference type="EMBL" id="FWPT01000004">
    <property type="protein sequence ID" value="SMA46191.1"/>
    <property type="molecule type" value="Genomic_DNA"/>
</dbReference>
<accession>A0A1X7ALN3</accession>
<dbReference type="InterPro" id="IPR045063">
    <property type="entry name" value="Dynamin_N"/>
</dbReference>
<dbReference type="Proteomes" id="UP000196573">
    <property type="component" value="Unassembled WGS sequence"/>
</dbReference>
<dbReference type="InterPro" id="IPR051943">
    <property type="entry name" value="TRAFAC_Dynamin-like_GTPase"/>
</dbReference>
<dbReference type="Pfam" id="PF00350">
    <property type="entry name" value="Dynamin_N"/>
    <property type="match status" value="1"/>
</dbReference>
<name>A0A1X7ALN3_9GAMM</name>
<evidence type="ECO:0000259" key="1">
    <source>
        <dbReference type="Pfam" id="PF00350"/>
    </source>
</evidence>
<keyword evidence="3" id="KW-1185">Reference proteome</keyword>
<protein>
    <submittedName>
        <fullName evidence="2">Dynamin family protein</fullName>
    </submittedName>
</protein>
<evidence type="ECO:0000313" key="3">
    <source>
        <dbReference type="Proteomes" id="UP000196573"/>
    </source>
</evidence>
<dbReference type="Gene3D" id="3.40.50.300">
    <property type="entry name" value="P-loop containing nucleotide triphosphate hydrolases"/>
    <property type="match status" value="1"/>
</dbReference>
<evidence type="ECO:0000313" key="2">
    <source>
        <dbReference type="EMBL" id="SMA46191.1"/>
    </source>
</evidence>
<dbReference type="PANTHER" id="PTHR43681">
    <property type="entry name" value="TRANSMEMBRANE GTPASE FZO"/>
    <property type="match status" value="1"/>
</dbReference>
<feature type="domain" description="Dynamin N-terminal" evidence="1">
    <location>
        <begin position="57"/>
        <end position="271"/>
    </location>
</feature>
<gene>
    <name evidence="2" type="ORF">EHSB41UT_02095</name>
</gene>
<dbReference type="RefSeq" id="WP_165767219.1">
    <property type="nucleotide sequence ID" value="NZ_CBCSCN010000002.1"/>
</dbReference>
<reference evidence="2 3" key="1">
    <citation type="submission" date="2017-03" db="EMBL/GenBank/DDBJ databases">
        <authorList>
            <person name="Afonso C.L."/>
            <person name="Miller P.J."/>
            <person name="Scott M.A."/>
            <person name="Spackman E."/>
            <person name="Goraichik I."/>
            <person name="Dimitrov K.M."/>
            <person name="Suarez D.L."/>
            <person name="Swayne D.E."/>
        </authorList>
    </citation>
    <scope>NUCLEOTIDE SEQUENCE [LARGE SCALE GENOMIC DNA]</scope>
    <source>
        <strain evidence="2">SB41UT1</strain>
    </source>
</reference>
<organism evidence="2 3">
    <name type="scientific">Parendozoicomonas haliclonae</name>
    <dbReference type="NCBI Taxonomy" id="1960125"/>
    <lineage>
        <taxon>Bacteria</taxon>
        <taxon>Pseudomonadati</taxon>
        <taxon>Pseudomonadota</taxon>
        <taxon>Gammaproteobacteria</taxon>
        <taxon>Oceanospirillales</taxon>
        <taxon>Endozoicomonadaceae</taxon>
        <taxon>Parendozoicomonas</taxon>
    </lineage>
</organism>